<evidence type="ECO:0000256" key="5">
    <source>
        <dbReference type="ARBA" id="ARBA00023018"/>
    </source>
</evidence>
<evidence type="ECO:0000256" key="3">
    <source>
        <dbReference type="ARBA" id="ARBA00022483"/>
    </source>
</evidence>
<evidence type="ECO:0000256" key="2">
    <source>
        <dbReference type="ARBA" id="ARBA00022448"/>
    </source>
</evidence>
<feature type="non-terminal residue" evidence="8">
    <location>
        <position position="1"/>
    </location>
</feature>
<evidence type="ECO:0000256" key="6">
    <source>
        <dbReference type="ARBA" id="ARBA00034103"/>
    </source>
</evidence>
<keyword evidence="5" id="KW-0770">Synapse</keyword>
<comment type="caution">
    <text evidence="8">The sequence shown here is derived from an EMBL/GenBank/DDBJ whole genome shotgun (WGS) entry which is preliminary data.</text>
</comment>
<evidence type="ECO:0000313" key="9">
    <source>
        <dbReference type="Proteomes" id="UP001166052"/>
    </source>
</evidence>
<reference evidence="8" key="1">
    <citation type="journal article" date="2021" name="Cell">
        <title>Tracing the genetic footprints of vertebrate landing in non-teleost ray-finned fishes.</title>
        <authorList>
            <person name="Bi X."/>
            <person name="Wang K."/>
            <person name="Yang L."/>
            <person name="Pan H."/>
            <person name="Jiang H."/>
            <person name="Wei Q."/>
            <person name="Fang M."/>
            <person name="Yu H."/>
            <person name="Zhu C."/>
            <person name="Cai Y."/>
            <person name="He Y."/>
            <person name="Gan X."/>
            <person name="Zeng H."/>
            <person name="Yu D."/>
            <person name="Zhu Y."/>
            <person name="Jiang H."/>
            <person name="Qiu Q."/>
            <person name="Yang H."/>
            <person name="Zhang Y.E."/>
            <person name="Wang W."/>
            <person name="Zhu M."/>
            <person name="He S."/>
            <person name="Zhang G."/>
        </authorList>
    </citation>
    <scope>NUCLEOTIDE SEQUENCE</scope>
    <source>
        <strain evidence="8">Bchr_001</strain>
    </source>
</reference>
<comment type="similarity">
    <text evidence="1">Belongs to the complexin/synaphin family.</text>
</comment>
<dbReference type="Pfam" id="PF05835">
    <property type="entry name" value="Synaphin"/>
    <property type="match status" value="1"/>
</dbReference>
<dbReference type="Proteomes" id="UP001166052">
    <property type="component" value="Unassembled WGS sequence"/>
</dbReference>
<name>A0ABS2YX92_POLSE</name>
<sequence>MELESICQSVQKKDVPVVNSDLNAKVCLSSKSWRTIHCPCVYSSEFQCGSAHQEVKDMKSSKKRAAFHQQRNAERAVMRTHFRQKYQLSENAKDNSQMLVAGGSVRLPEALAAMVRSEKSSEQEGGLSFFGAFPGLDLTAFKDSAGTATDQCRVM</sequence>
<gene>
    <name evidence="8" type="primary">Cplx3_0</name>
    <name evidence="8" type="ORF">GTO92_0010765</name>
</gene>
<evidence type="ECO:0000256" key="4">
    <source>
        <dbReference type="ARBA" id="ARBA00022775"/>
    </source>
</evidence>
<dbReference type="EMBL" id="JAAWVN010012474">
    <property type="protein sequence ID" value="MBN3291395.1"/>
    <property type="molecule type" value="Genomic_DNA"/>
</dbReference>
<keyword evidence="9" id="KW-1185">Reference proteome</keyword>
<dbReference type="PANTHER" id="PTHR16705:SF4">
    <property type="entry name" value="COMPLEXIN"/>
    <property type="match status" value="1"/>
</dbReference>
<protein>
    <submittedName>
        <fullName evidence="8">CPLX3 protein</fullName>
    </submittedName>
</protein>
<comment type="subcellular location">
    <subcellularLocation>
        <location evidence="6">Synapse</location>
    </subcellularLocation>
</comment>
<evidence type="ECO:0000256" key="7">
    <source>
        <dbReference type="ARBA" id="ARBA00037297"/>
    </source>
</evidence>
<feature type="non-terminal residue" evidence="8">
    <location>
        <position position="155"/>
    </location>
</feature>
<comment type="function">
    <text evidence="7">Positively regulates a late step in synaptic vesicle exocytosis.</text>
</comment>
<dbReference type="InterPro" id="IPR008849">
    <property type="entry name" value="Synaphin"/>
</dbReference>
<keyword evidence="2" id="KW-0813">Transport</keyword>
<accession>A0ABS2YX92</accession>
<proteinExistence type="inferred from homology"/>
<organism evidence="8 9">
    <name type="scientific">Polypterus senegalus</name>
    <name type="common">Senegal bichir</name>
    <dbReference type="NCBI Taxonomy" id="55291"/>
    <lineage>
        <taxon>Eukaryota</taxon>
        <taxon>Metazoa</taxon>
        <taxon>Chordata</taxon>
        <taxon>Craniata</taxon>
        <taxon>Vertebrata</taxon>
        <taxon>Euteleostomi</taxon>
        <taxon>Actinopterygii</taxon>
        <taxon>Polypteriformes</taxon>
        <taxon>Polypteridae</taxon>
        <taxon>Polypterus</taxon>
    </lineage>
</organism>
<evidence type="ECO:0000256" key="1">
    <source>
        <dbReference type="ARBA" id="ARBA00005396"/>
    </source>
</evidence>
<dbReference type="PANTHER" id="PTHR16705">
    <property type="entry name" value="COMPLEXIN"/>
    <property type="match status" value="1"/>
</dbReference>
<keyword evidence="3" id="KW-0268">Exocytosis</keyword>
<keyword evidence="4" id="KW-0532">Neurotransmitter transport</keyword>
<evidence type="ECO:0000313" key="8">
    <source>
        <dbReference type="EMBL" id="MBN3291395.1"/>
    </source>
</evidence>